<accession>A0A6I6JLT9</accession>
<dbReference type="KEGG" id="psel:GM415_03955"/>
<dbReference type="AlphaFoldDB" id="A0A6I6JLT9"/>
<keyword evidence="2" id="KW-1185">Reference proteome</keyword>
<dbReference type="EMBL" id="CP046400">
    <property type="protein sequence ID" value="QGY41978.1"/>
    <property type="molecule type" value="Genomic_DNA"/>
</dbReference>
<reference evidence="1 2" key="1">
    <citation type="submission" date="2019-11" db="EMBL/GenBank/DDBJ databases">
        <authorList>
            <person name="Zheng R.K."/>
            <person name="Sun C.M."/>
        </authorList>
    </citation>
    <scope>NUCLEOTIDE SEQUENCE [LARGE SCALE GENOMIC DNA]</scope>
    <source>
        <strain evidence="1 2">SRB007</strain>
    </source>
</reference>
<dbReference type="Proteomes" id="UP000428328">
    <property type="component" value="Chromosome"/>
</dbReference>
<evidence type="ECO:0000313" key="1">
    <source>
        <dbReference type="EMBL" id="QGY41978.1"/>
    </source>
</evidence>
<sequence length="162" mass="18069">MTDRARISASKRFVRNLVWVVIICGLFLAGQALRYHYNKAQLNEILGETDKLYASVLGPDIGSSPFGRLQFEQGKLAATYRIGLDPVGVLAALSRPAVESLRIEGIALEGKRGRVRGFFGPNVDRFDSYINDLTDDEQFLFSLEKREDVFGGIIFSLIVEPK</sequence>
<proteinExistence type="predicted"/>
<name>A0A6I6JLT9_9BACT</name>
<gene>
    <name evidence="1" type="ORF">GM415_03955</name>
</gene>
<organism evidence="1 2">
    <name type="scientific">Pseudodesulfovibrio cashew</name>
    <dbReference type="NCBI Taxonomy" id="2678688"/>
    <lineage>
        <taxon>Bacteria</taxon>
        <taxon>Pseudomonadati</taxon>
        <taxon>Thermodesulfobacteriota</taxon>
        <taxon>Desulfovibrionia</taxon>
        <taxon>Desulfovibrionales</taxon>
        <taxon>Desulfovibrionaceae</taxon>
    </lineage>
</organism>
<protein>
    <submittedName>
        <fullName evidence="1">Uncharacterized protein</fullName>
    </submittedName>
</protein>
<evidence type="ECO:0000313" key="2">
    <source>
        <dbReference type="Proteomes" id="UP000428328"/>
    </source>
</evidence>